<evidence type="ECO:0008006" key="5">
    <source>
        <dbReference type="Google" id="ProtNLM"/>
    </source>
</evidence>
<feature type="region of interest" description="Disordered" evidence="1">
    <location>
        <begin position="23"/>
        <end position="92"/>
    </location>
</feature>
<organism evidence="3 4">
    <name type="scientific">Kribbella caucasensis</name>
    <dbReference type="NCBI Taxonomy" id="2512215"/>
    <lineage>
        <taxon>Bacteria</taxon>
        <taxon>Bacillati</taxon>
        <taxon>Actinomycetota</taxon>
        <taxon>Actinomycetes</taxon>
        <taxon>Propionibacteriales</taxon>
        <taxon>Kribbellaceae</taxon>
        <taxon>Kribbella</taxon>
    </lineage>
</organism>
<feature type="compositionally biased region" description="Polar residues" evidence="1">
    <location>
        <begin position="31"/>
        <end position="43"/>
    </location>
</feature>
<feature type="compositionally biased region" description="Basic and acidic residues" evidence="1">
    <location>
        <begin position="51"/>
        <end position="68"/>
    </location>
</feature>
<dbReference type="AlphaFoldDB" id="A0A4R6K1K8"/>
<keyword evidence="4" id="KW-1185">Reference proteome</keyword>
<feature type="region of interest" description="Disordered" evidence="1">
    <location>
        <begin position="132"/>
        <end position="160"/>
    </location>
</feature>
<evidence type="ECO:0000256" key="1">
    <source>
        <dbReference type="SAM" id="MobiDB-lite"/>
    </source>
</evidence>
<comment type="caution">
    <text evidence="3">The sequence shown here is derived from an EMBL/GenBank/DDBJ whole genome shotgun (WGS) entry which is preliminary data.</text>
</comment>
<gene>
    <name evidence="3" type="ORF">EV643_11923</name>
</gene>
<keyword evidence="2" id="KW-0732">Signal</keyword>
<reference evidence="3 4" key="1">
    <citation type="submission" date="2019-03" db="EMBL/GenBank/DDBJ databases">
        <title>Genomic Encyclopedia of Type Strains, Phase III (KMG-III): the genomes of soil and plant-associated and newly described type strains.</title>
        <authorList>
            <person name="Whitman W."/>
        </authorList>
    </citation>
    <scope>NUCLEOTIDE SEQUENCE [LARGE SCALE GENOMIC DNA]</scope>
    <source>
        <strain evidence="3 4">VKM Ac-2527</strain>
    </source>
</reference>
<protein>
    <recommendedName>
        <fullName evidence="5">Subtilisin inhibitor-like</fullName>
    </recommendedName>
</protein>
<evidence type="ECO:0000256" key="2">
    <source>
        <dbReference type="SAM" id="SignalP"/>
    </source>
</evidence>
<feature type="signal peptide" evidence="2">
    <location>
        <begin position="1"/>
        <end position="22"/>
    </location>
</feature>
<dbReference type="RefSeq" id="WP_133803880.1">
    <property type="nucleotide sequence ID" value="NZ_SNWQ01000019.1"/>
</dbReference>
<dbReference type="OrthoDB" id="7949713at2"/>
<evidence type="ECO:0000313" key="3">
    <source>
        <dbReference type="EMBL" id="TDO43090.1"/>
    </source>
</evidence>
<feature type="chain" id="PRO_5038340029" description="Subtilisin inhibitor-like" evidence="2">
    <location>
        <begin position="23"/>
        <end position="172"/>
    </location>
</feature>
<proteinExistence type="predicted"/>
<dbReference type="PROSITE" id="PS51257">
    <property type="entry name" value="PROKAR_LIPOPROTEIN"/>
    <property type="match status" value="1"/>
</dbReference>
<accession>A0A4R6K1K8</accession>
<sequence length="172" mass="18289">MKRLQYLAAFALAASVILTGCGADTEDPQVASGSGAQPQSDGSASPAPENLSRDEKAIKFAQCLREHGLNVPDPEPGKGFQLKVGPESGLSREQVDKAMEECKQYNPQGDAAPNPEQEENGREFAACMRKNGVESFPDPKPGQRGIMIGPESGNDPDFDKAQQTCQPIMAGN</sequence>
<evidence type="ECO:0000313" key="4">
    <source>
        <dbReference type="Proteomes" id="UP000295388"/>
    </source>
</evidence>
<name>A0A4R6K1K8_9ACTN</name>
<dbReference type="Proteomes" id="UP000295388">
    <property type="component" value="Unassembled WGS sequence"/>
</dbReference>
<dbReference type="EMBL" id="SNWQ01000019">
    <property type="protein sequence ID" value="TDO43090.1"/>
    <property type="molecule type" value="Genomic_DNA"/>
</dbReference>